<feature type="compositionally biased region" description="Basic and acidic residues" evidence="1">
    <location>
        <begin position="75"/>
        <end position="90"/>
    </location>
</feature>
<sequence>MSTPTSVPSNVQGLEFKHREQKPMILTLHAYSHFSEALDDVRSNTPHGDSIQAWLAGCRAPPGWTPEEREQRFQDLKKRVQARKEEREAVAARTPEPQLTRSPPRSPGEWRRRFEALKKRVQARKKLCDELDAARNAPRRGYRLPFLPRRTFPVLRSRQEERRLVKEEKERLDRLRVHEERVNLLLACNTPPLFSIFSWASTVGPMAVGLDLLTEILRYTTPSTAASLARLSRSTVRLVRSKLYRYIVIQRTRAPELIWSLATTEDLGKLVRVLRIEGHSFVPLRGFDFKMALVNLTVLEELYLWTETDITALTDSFRGSLKTFCLGDADNDGVLEFLRRQPGIKNLGLQVIKGTRLFMPPGLLPDVTAVIASPYDMSSVIESRPVKHVKFRYRPTDYYLRPTIPLSFLTTSTAAITRLELQASQLQMEHPADLEVLLPSVGKLTIHQDKSWGGRDTPRRDFATHIAVNLVQHINHLRQLRTLIVFSTYWGTHARQLFREIRYCSTTPRLDMLIFHGRHRCRVWPDVLDDVSDDGAIFALDQCFHSSHDRH</sequence>
<dbReference type="Proteomes" id="UP001215598">
    <property type="component" value="Unassembled WGS sequence"/>
</dbReference>
<evidence type="ECO:0000256" key="1">
    <source>
        <dbReference type="SAM" id="MobiDB-lite"/>
    </source>
</evidence>
<evidence type="ECO:0000313" key="3">
    <source>
        <dbReference type="Proteomes" id="UP001215598"/>
    </source>
</evidence>
<keyword evidence="3" id="KW-1185">Reference proteome</keyword>
<proteinExistence type="predicted"/>
<evidence type="ECO:0000313" key="2">
    <source>
        <dbReference type="EMBL" id="KAJ7748906.1"/>
    </source>
</evidence>
<protein>
    <submittedName>
        <fullName evidence="2">Uncharacterized protein</fullName>
    </submittedName>
</protein>
<accession>A0AAD7IRC0</accession>
<dbReference type="EMBL" id="JARKIB010000071">
    <property type="protein sequence ID" value="KAJ7748906.1"/>
    <property type="molecule type" value="Genomic_DNA"/>
</dbReference>
<comment type="caution">
    <text evidence="2">The sequence shown here is derived from an EMBL/GenBank/DDBJ whole genome shotgun (WGS) entry which is preliminary data.</text>
</comment>
<feature type="region of interest" description="Disordered" evidence="1">
    <location>
        <begin position="75"/>
        <end position="111"/>
    </location>
</feature>
<name>A0AAD7IRC0_9AGAR</name>
<reference evidence="2" key="1">
    <citation type="submission" date="2023-03" db="EMBL/GenBank/DDBJ databases">
        <title>Massive genome expansion in bonnet fungi (Mycena s.s.) driven by repeated elements and novel gene families across ecological guilds.</title>
        <authorList>
            <consortium name="Lawrence Berkeley National Laboratory"/>
            <person name="Harder C.B."/>
            <person name="Miyauchi S."/>
            <person name="Viragh M."/>
            <person name="Kuo A."/>
            <person name="Thoen E."/>
            <person name="Andreopoulos B."/>
            <person name="Lu D."/>
            <person name="Skrede I."/>
            <person name="Drula E."/>
            <person name="Henrissat B."/>
            <person name="Morin E."/>
            <person name="Kohler A."/>
            <person name="Barry K."/>
            <person name="LaButti K."/>
            <person name="Morin E."/>
            <person name="Salamov A."/>
            <person name="Lipzen A."/>
            <person name="Mereny Z."/>
            <person name="Hegedus B."/>
            <person name="Baldrian P."/>
            <person name="Stursova M."/>
            <person name="Weitz H."/>
            <person name="Taylor A."/>
            <person name="Grigoriev I.V."/>
            <person name="Nagy L.G."/>
            <person name="Martin F."/>
            <person name="Kauserud H."/>
        </authorList>
    </citation>
    <scope>NUCLEOTIDE SEQUENCE</scope>
    <source>
        <strain evidence="2">CBHHK182m</strain>
    </source>
</reference>
<gene>
    <name evidence="2" type="ORF">B0H16DRAFT_1847885</name>
</gene>
<dbReference type="AlphaFoldDB" id="A0AAD7IRC0"/>
<organism evidence="2 3">
    <name type="scientific">Mycena metata</name>
    <dbReference type="NCBI Taxonomy" id="1033252"/>
    <lineage>
        <taxon>Eukaryota</taxon>
        <taxon>Fungi</taxon>
        <taxon>Dikarya</taxon>
        <taxon>Basidiomycota</taxon>
        <taxon>Agaricomycotina</taxon>
        <taxon>Agaricomycetes</taxon>
        <taxon>Agaricomycetidae</taxon>
        <taxon>Agaricales</taxon>
        <taxon>Marasmiineae</taxon>
        <taxon>Mycenaceae</taxon>
        <taxon>Mycena</taxon>
    </lineage>
</organism>